<dbReference type="InterPro" id="IPR008160">
    <property type="entry name" value="Collagen"/>
</dbReference>
<feature type="compositionally biased region" description="Gly residues" evidence="4">
    <location>
        <begin position="92"/>
        <end position="101"/>
    </location>
</feature>
<dbReference type="InterPro" id="IPR050392">
    <property type="entry name" value="Collagen/C1q_domain"/>
</dbReference>
<feature type="compositionally biased region" description="Basic and acidic residues" evidence="4">
    <location>
        <begin position="46"/>
        <end position="68"/>
    </location>
</feature>
<evidence type="ECO:0000313" key="7">
    <source>
        <dbReference type="Proteomes" id="UP001253637"/>
    </source>
</evidence>
<evidence type="ECO:0000256" key="4">
    <source>
        <dbReference type="SAM" id="MobiDB-lite"/>
    </source>
</evidence>
<accession>A0A811BN81</accession>
<evidence type="ECO:0000256" key="3">
    <source>
        <dbReference type="ARBA" id="ARBA00022729"/>
    </source>
</evidence>
<comment type="subcellular location">
    <subcellularLocation>
        <location evidence="1">Secreted</location>
    </subcellularLocation>
</comment>
<evidence type="ECO:0000259" key="5">
    <source>
        <dbReference type="PROSITE" id="PS50871"/>
    </source>
</evidence>
<name>A0A811BN81_9VIRU</name>
<feature type="domain" description="C1q" evidence="5">
    <location>
        <begin position="144"/>
        <end position="298"/>
    </location>
</feature>
<sequence length="298" mass="30285">MYRSPWRPCVRPFVVRIQGNDAAQRMDTDRCAIAPATARQASSSSCERDTADDANTEHRSRHAADKRRVPSARQACPSACAIPTTGPQGPPGANGRGGAPGPRGAPGMAGAPGPVGPSGPAGSQGPPGPPGVVGPAGPPGPRGPLPTSVSFRADGVAPQTVGPGIPPALAYENEIYDLQNGVPADNYDPATSVFTAPVTGVYRFIATANGTSVTGSLFLRLLLSTDAVGQFLSQSVTSTFLVPDANANYGLTVTGDYRLAAGNTMRVNIVNSASAQFTVAGSGTIDRTFSGSLLAETT</sequence>
<dbReference type="PROSITE" id="PS50871">
    <property type="entry name" value="C1Q"/>
    <property type="match status" value="1"/>
</dbReference>
<dbReference type="InterPro" id="IPR008983">
    <property type="entry name" value="Tumour_necrosis_fac-like_dom"/>
</dbReference>
<dbReference type="Gene3D" id="2.60.120.40">
    <property type="match status" value="1"/>
</dbReference>
<feature type="compositionally biased region" description="Low complexity" evidence="4">
    <location>
        <begin position="105"/>
        <end position="124"/>
    </location>
</feature>
<evidence type="ECO:0000256" key="2">
    <source>
        <dbReference type="ARBA" id="ARBA00022525"/>
    </source>
</evidence>
<keyword evidence="3" id="KW-0732">Signal</keyword>
<organism evidence="6 7">
    <name type="scientific">Pandoravirus japonicus</name>
    <dbReference type="NCBI Taxonomy" id="2823154"/>
    <lineage>
        <taxon>Viruses</taxon>
        <taxon>Pandoravirus</taxon>
    </lineage>
</organism>
<dbReference type="InterPro" id="IPR001073">
    <property type="entry name" value="C1q_dom"/>
</dbReference>
<reference evidence="6" key="1">
    <citation type="submission" date="2021-04" db="EMBL/GenBank/DDBJ databases">
        <title>Draft Genome Sequence of Pandoravirus japonicus, Isolated from the Sabaishi River of Niigata, Japan.</title>
        <authorList>
            <person name="Hosokawa N."/>
            <person name="Takahashi H."/>
            <person name="Aoki K."/>
            <person name="Takemura M."/>
        </authorList>
    </citation>
    <scope>NUCLEOTIDE SEQUENCE</scope>
</reference>
<feature type="region of interest" description="Disordered" evidence="4">
    <location>
        <begin position="35"/>
        <end position="159"/>
    </location>
</feature>
<dbReference type="PANTHER" id="PTHR15427:SF33">
    <property type="entry name" value="COLLAGEN IV NC1 DOMAIN-CONTAINING PROTEIN"/>
    <property type="match status" value="1"/>
</dbReference>
<keyword evidence="2" id="KW-0964">Secreted</keyword>
<dbReference type="Pfam" id="PF01391">
    <property type="entry name" value="Collagen"/>
    <property type="match status" value="1"/>
</dbReference>
<dbReference type="Proteomes" id="UP001253637">
    <property type="component" value="Segment"/>
</dbReference>
<dbReference type="SUPFAM" id="SSF49842">
    <property type="entry name" value="TNF-like"/>
    <property type="match status" value="1"/>
</dbReference>
<proteinExistence type="predicted"/>
<evidence type="ECO:0000256" key="1">
    <source>
        <dbReference type="ARBA" id="ARBA00004613"/>
    </source>
</evidence>
<protein>
    <submittedName>
        <fullName evidence="6">C1q incomplete domain containing protein</fullName>
    </submittedName>
</protein>
<feature type="compositionally biased region" description="Pro residues" evidence="4">
    <location>
        <begin position="126"/>
        <end position="144"/>
    </location>
</feature>
<dbReference type="PANTHER" id="PTHR15427">
    <property type="entry name" value="EMILIN ELASTIN MICROFIBRIL INTERFACE-LOCATED PROTEIN ELASTIN MICROFIBRIL INTERFACER"/>
    <property type="match status" value="1"/>
</dbReference>
<dbReference type="EMBL" id="LC625835">
    <property type="protein sequence ID" value="BCU03288.1"/>
    <property type="molecule type" value="Genomic_DNA"/>
</dbReference>
<evidence type="ECO:0000313" key="6">
    <source>
        <dbReference type="EMBL" id="BCU03288.1"/>
    </source>
</evidence>